<feature type="domain" description="DTW" evidence="6">
    <location>
        <begin position="1"/>
        <end position="193"/>
    </location>
</feature>
<evidence type="ECO:0000256" key="2">
    <source>
        <dbReference type="ARBA" id="ARBA00022679"/>
    </source>
</evidence>
<organism evidence="7 8">
    <name type="scientific">Vibrio algarum</name>
    <dbReference type="NCBI Taxonomy" id="3020714"/>
    <lineage>
        <taxon>Bacteria</taxon>
        <taxon>Pseudomonadati</taxon>
        <taxon>Pseudomonadota</taxon>
        <taxon>Gammaproteobacteria</taxon>
        <taxon>Vibrionales</taxon>
        <taxon>Vibrionaceae</taxon>
        <taxon>Vibrio</taxon>
    </lineage>
</organism>
<dbReference type="PANTHER" id="PTHR21392">
    <property type="entry name" value="TRNA-URIDINE AMINOCARBOXYPROPYLTRANSFERASE 2"/>
    <property type="match status" value="1"/>
</dbReference>
<dbReference type="EMBL" id="JAQLOI010000001">
    <property type="protein sequence ID" value="MDB1124483.1"/>
    <property type="molecule type" value="Genomic_DNA"/>
</dbReference>
<comment type="caution">
    <text evidence="7">The sequence shown here is derived from an EMBL/GenBank/DDBJ whole genome shotgun (WGS) entry which is preliminary data.</text>
</comment>
<dbReference type="Pfam" id="PF03942">
    <property type="entry name" value="DTW"/>
    <property type="match status" value="1"/>
</dbReference>
<name>A0ABT4YTX3_9VIBR</name>
<accession>A0ABT4YTX3</accession>
<keyword evidence="8" id="KW-1185">Reference proteome</keyword>
<dbReference type="InterPro" id="IPR039262">
    <property type="entry name" value="DTWD2/TAPT"/>
</dbReference>
<sequence>MSRYCLKCGKAKKACICSWIKDINTDIELIILQHPTEVKRAKGTAKILLLSLANSQCFVGENFSNHSDLNLLLEDENAETFVLFPSENAQLVSPKVCNKLDLYRKVRIILLDGTWKKAFKMYQLSENLHPLPCLSLPKTMSSNYKIRKAPSENSLSTVEAGYQVLKILQPEQDFEPLLDAFDAMIEFYINQLPDGVFQNNYSSER</sequence>
<gene>
    <name evidence="7" type="ORF">PGX00_12805</name>
</gene>
<proteinExistence type="inferred from homology"/>
<dbReference type="RefSeq" id="WP_272137009.1">
    <property type="nucleotide sequence ID" value="NZ_JAQLOI010000001.1"/>
</dbReference>
<dbReference type="EC" id="2.5.1.25" evidence="1"/>
<evidence type="ECO:0000313" key="7">
    <source>
        <dbReference type="EMBL" id="MDB1124483.1"/>
    </source>
</evidence>
<evidence type="ECO:0000256" key="5">
    <source>
        <dbReference type="ARBA" id="ARBA00034489"/>
    </source>
</evidence>
<evidence type="ECO:0000256" key="1">
    <source>
        <dbReference type="ARBA" id="ARBA00012386"/>
    </source>
</evidence>
<evidence type="ECO:0000259" key="6">
    <source>
        <dbReference type="SMART" id="SM01144"/>
    </source>
</evidence>
<protein>
    <recommendedName>
        <fullName evidence="1">tRNA-uridine aminocarboxypropyltransferase</fullName>
        <ecNumber evidence="1">2.5.1.25</ecNumber>
    </recommendedName>
</protein>
<dbReference type="InterPro" id="IPR005636">
    <property type="entry name" value="DTW"/>
</dbReference>
<keyword evidence="2" id="KW-0808">Transferase</keyword>
<evidence type="ECO:0000256" key="4">
    <source>
        <dbReference type="ARBA" id="ARBA00022694"/>
    </source>
</evidence>
<dbReference type="PANTHER" id="PTHR21392:SF0">
    <property type="entry name" value="TRNA-URIDINE AMINOCARBOXYPROPYLTRANSFERASE 2"/>
    <property type="match status" value="1"/>
</dbReference>
<keyword evidence="3" id="KW-0949">S-adenosyl-L-methionine</keyword>
<evidence type="ECO:0000313" key="8">
    <source>
        <dbReference type="Proteomes" id="UP001210678"/>
    </source>
</evidence>
<dbReference type="Proteomes" id="UP001210678">
    <property type="component" value="Unassembled WGS sequence"/>
</dbReference>
<dbReference type="SMART" id="SM01144">
    <property type="entry name" value="DTW"/>
    <property type="match status" value="1"/>
</dbReference>
<comment type="similarity">
    <text evidence="5">Belongs to the TDD superfamily. DTWD2 family.</text>
</comment>
<evidence type="ECO:0000256" key="3">
    <source>
        <dbReference type="ARBA" id="ARBA00022691"/>
    </source>
</evidence>
<keyword evidence="4" id="KW-0819">tRNA processing</keyword>
<reference evidence="7 8" key="1">
    <citation type="submission" date="2023-01" db="EMBL/GenBank/DDBJ databases">
        <title>Vibrio sp. KJ40-1 sp.nov, isolated from marine algae.</title>
        <authorList>
            <person name="Butt M."/>
            <person name="Kim J.M.J."/>
            <person name="Jeon C.O.C."/>
        </authorList>
    </citation>
    <scope>NUCLEOTIDE SEQUENCE [LARGE SCALE GENOMIC DNA]</scope>
    <source>
        <strain evidence="7 8">KJ40-1</strain>
    </source>
</reference>